<dbReference type="InterPro" id="IPR036650">
    <property type="entry name" value="CAT_RNA-bd_dom_sf"/>
</dbReference>
<organism evidence="3 4">
    <name type="scientific">Candidatus Enterococcus mangumiae</name>
    <dbReference type="NCBI Taxonomy" id="2230878"/>
    <lineage>
        <taxon>Bacteria</taxon>
        <taxon>Bacillati</taxon>
        <taxon>Bacillota</taxon>
        <taxon>Bacilli</taxon>
        <taxon>Lactobacillales</taxon>
        <taxon>Enterococcaceae</taxon>
        <taxon>Enterococcus</taxon>
    </lineage>
</organism>
<dbReference type="InterPro" id="IPR004341">
    <property type="entry name" value="CAT_RNA-bd_dom"/>
</dbReference>
<dbReference type="Proteomes" id="UP000664360">
    <property type="component" value="Chromosome"/>
</dbReference>
<dbReference type="Gene3D" id="1.10.1790.10">
    <property type="entry name" value="PRD domain"/>
    <property type="match status" value="2"/>
</dbReference>
<name>A0ABZ2SSW4_9ENTE</name>
<dbReference type="NCBIfam" id="NF046042">
    <property type="entry name" value="LicT"/>
    <property type="match status" value="1"/>
</dbReference>
<dbReference type="SMART" id="SM01061">
    <property type="entry name" value="CAT_RBD"/>
    <property type="match status" value="1"/>
</dbReference>
<dbReference type="Pfam" id="PF03123">
    <property type="entry name" value="CAT_RBD"/>
    <property type="match status" value="1"/>
</dbReference>
<keyword evidence="4" id="KW-1185">Reference proteome</keyword>
<feature type="domain" description="PRD" evidence="2">
    <location>
        <begin position="65"/>
        <end position="170"/>
    </location>
</feature>
<protein>
    <submittedName>
        <fullName evidence="3">BglG family transcriptional antiterminator</fullName>
    </submittedName>
</protein>
<dbReference type="PROSITE" id="PS51372">
    <property type="entry name" value="PRD_2"/>
    <property type="match status" value="2"/>
</dbReference>
<sequence length="282" mass="32419">MVIEKVLNNNVVISKNELGEEIICMGKGIAFQKKSGDTIPNESIQKEFVLKDSFTTHQFQQLMADVPLEEIELVKQIVDLAEEQLKIQLSPNIYLTLTDHIHYAISRAKENIELPNPLLFETKKFYPKEYQAAKQALQLVEAKLGVSLPADEAGFIAFHFVNSEQGNGDMQVTMAATKMVRDILSIISKFFGIVFDEDSLNYQRIITHLQFFTQRYLKDETSDEKDEFLYALVQGKYPKAFRCVERINEYLVQTQQKEMGPGEQIYLTIHIQRVVTEKQTQS</sequence>
<gene>
    <name evidence="3" type="ORF">DOK79_000331</name>
</gene>
<dbReference type="Pfam" id="PF00874">
    <property type="entry name" value="PRD"/>
    <property type="match status" value="2"/>
</dbReference>
<dbReference type="PANTHER" id="PTHR30185:SF15">
    <property type="entry name" value="CRYPTIC BETA-GLUCOSIDE BGL OPERON ANTITERMINATOR"/>
    <property type="match status" value="1"/>
</dbReference>
<evidence type="ECO:0000259" key="2">
    <source>
        <dbReference type="PROSITE" id="PS51372"/>
    </source>
</evidence>
<evidence type="ECO:0000313" key="4">
    <source>
        <dbReference type="Proteomes" id="UP000664360"/>
    </source>
</evidence>
<dbReference type="SUPFAM" id="SSF50151">
    <property type="entry name" value="SacY-like RNA-binding domain"/>
    <property type="match status" value="1"/>
</dbReference>
<dbReference type="PANTHER" id="PTHR30185">
    <property type="entry name" value="CRYPTIC BETA-GLUCOSIDE BGL OPERON ANTITERMINATOR"/>
    <property type="match status" value="1"/>
</dbReference>
<reference evidence="3 4" key="1">
    <citation type="submission" date="2021-03" db="EMBL/GenBank/DDBJ databases">
        <authorList>
            <person name="Gilmore M.S."/>
            <person name="Schwartzman J."/>
            <person name="Van Tyne D."/>
            <person name="Martin M."/>
            <person name="Earl A.M."/>
            <person name="Manson A.L."/>
            <person name="Straub T."/>
            <person name="Salamzade R."/>
            <person name="Saavedra J."/>
            <person name="Lebreton F."/>
            <person name="Prichula J."/>
            <person name="Schaufler K."/>
            <person name="Gaca A."/>
            <person name="Sgardioli B."/>
            <person name="Wagenaar J."/>
            <person name="Strong T."/>
        </authorList>
    </citation>
    <scope>NUCLEOTIDE SEQUENCE [LARGE SCALE GENOMIC DNA]</scope>
    <source>
        <strain evidence="3 4">DIV1094</strain>
    </source>
</reference>
<evidence type="ECO:0000313" key="3">
    <source>
        <dbReference type="EMBL" id="WYJ78825.1"/>
    </source>
</evidence>
<dbReference type="InterPro" id="IPR011608">
    <property type="entry name" value="PRD"/>
</dbReference>
<evidence type="ECO:0000256" key="1">
    <source>
        <dbReference type="ARBA" id="ARBA00022737"/>
    </source>
</evidence>
<dbReference type="InterPro" id="IPR036634">
    <property type="entry name" value="PRD_sf"/>
</dbReference>
<reference evidence="3 4" key="2">
    <citation type="submission" date="2024-03" db="EMBL/GenBank/DDBJ databases">
        <title>The Genome Sequence of Enterococcus sp. DIV1094.</title>
        <authorList>
            <consortium name="The Broad Institute Genomics Platform"/>
            <consortium name="The Broad Institute Microbial Omics Core"/>
            <consortium name="The Broad Institute Genomic Center for Infectious Diseases"/>
            <person name="Earl A."/>
            <person name="Manson A."/>
            <person name="Gilmore M."/>
            <person name="Schwartman J."/>
            <person name="Shea T."/>
            <person name="Abouelleil A."/>
            <person name="Cao P."/>
            <person name="Chapman S."/>
            <person name="Cusick C."/>
            <person name="Young S."/>
            <person name="Neafsey D."/>
            <person name="Nusbaum C."/>
            <person name="Birren B."/>
        </authorList>
    </citation>
    <scope>NUCLEOTIDE SEQUENCE [LARGE SCALE GENOMIC DNA]</scope>
    <source>
        <strain evidence="3 4">DIV1094</strain>
    </source>
</reference>
<accession>A0ABZ2SSW4</accession>
<dbReference type="Gene3D" id="2.30.24.10">
    <property type="entry name" value="CAT RNA-binding domain"/>
    <property type="match status" value="1"/>
</dbReference>
<dbReference type="SUPFAM" id="SSF63520">
    <property type="entry name" value="PTS-regulatory domain, PRD"/>
    <property type="match status" value="2"/>
</dbReference>
<dbReference type="EMBL" id="CP147250">
    <property type="protein sequence ID" value="WYJ78825.1"/>
    <property type="molecule type" value="Genomic_DNA"/>
</dbReference>
<keyword evidence="1" id="KW-0677">Repeat</keyword>
<feature type="domain" description="PRD" evidence="2">
    <location>
        <begin position="171"/>
        <end position="281"/>
    </location>
</feature>
<dbReference type="RefSeq" id="WP_206855857.1">
    <property type="nucleotide sequence ID" value="NZ_CP147250.1"/>
</dbReference>
<proteinExistence type="predicted"/>
<dbReference type="InterPro" id="IPR050661">
    <property type="entry name" value="BglG_antiterminators"/>
</dbReference>